<sequence>MHLIPEDVIKNLLSLWTGEYKGLDSGSEDYELQPTVVEEIGKECTMAGNTTPAVFGARVPNLNTQLHYFTSESYTLWATLLAPVQLQGRFSRPKYFLHFLDLIFIFNNCLSLAISPEYVDTTLRRRIVDWVNKYEQQAAQYLPFYYQYQPDRLKACPLTIHALLHIPDDILNAGPMWTYWNYVTERYVGFLVRSSKSRRNPYASFARRLREIAQNTAIKIRFHLREELDLSGVTKRTRWVTGSQIVRGGSILIFPC</sequence>
<dbReference type="EMBL" id="JARJCW010000020">
    <property type="protein sequence ID" value="KAJ7213827.1"/>
    <property type="molecule type" value="Genomic_DNA"/>
</dbReference>
<dbReference type="AlphaFoldDB" id="A0AAD6VM12"/>
<evidence type="ECO:0000313" key="2">
    <source>
        <dbReference type="Proteomes" id="UP001219525"/>
    </source>
</evidence>
<reference evidence="1" key="1">
    <citation type="submission" date="2023-03" db="EMBL/GenBank/DDBJ databases">
        <title>Massive genome expansion in bonnet fungi (Mycena s.s.) driven by repeated elements and novel gene families across ecological guilds.</title>
        <authorList>
            <consortium name="Lawrence Berkeley National Laboratory"/>
            <person name="Harder C.B."/>
            <person name="Miyauchi S."/>
            <person name="Viragh M."/>
            <person name="Kuo A."/>
            <person name="Thoen E."/>
            <person name="Andreopoulos B."/>
            <person name="Lu D."/>
            <person name="Skrede I."/>
            <person name="Drula E."/>
            <person name="Henrissat B."/>
            <person name="Morin E."/>
            <person name="Kohler A."/>
            <person name="Barry K."/>
            <person name="LaButti K."/>
            <person name="Morin E."/>
            <person name="Salamov A."/>
            <person name="Lipzen A."/>
            <person name="Mereny Z."/>
            <person name="Hegedus B."/>
            <person name="Baldrian P."/>
            <person name="Stursova M."/>
            <person name="Weitz H."/>
            <person name="Taylor A."/>
            <person name="Grigoriev I.V."/>
            <person name="Nagy L.G."/>
            <person name="Martin F."/>
            <person name="Kauserud H."/>
        </authorList>
    </citation>
    <scope>NUCLEOTIDE SEQUENCE</scope>
    <source>
        <strain evidence="1">9144</strain>
    </source>
</reference>
<protein>
    <submittedName>
        <fullName evidence="1">Uncharacterized protein</fullName>
    </submittedName>
</protein>
<organism evidence="1 2">
    <name type="scientific">Mycena pura</name>
    <dbReference type="NCBI Taxonomy" id="153505"/>
    <lineage>
        <taxon>Eukaryota</taxon>
        <taxon>Fungi</taxon>
        <taxon>Dikarya</taxon>
        <taxon>Basidiomycota</taxon>
        <taxon>Agaricomycotina</taxon>
        <taxon>Agaricomycetes</taxon>
        <taxon>Agaricomycetidae</taxon>
        <taxon>Agaricales</taxon>
        <taxon>Marasmiineae</taxon>
        <taxon>Mycenaceae</taxon>
        <taxon>Mycena</taxon>
    </lineage>
</organism>
<gene>
    <name evidence="1" type="ORF">GGX14DRAFT_360313</name>
</gene>
<comment type="caution">
    <text evidence="1">The sequence shown here is derived from an EMBL/GenBank/DDBJ whole genome shotgun (WGS) entry which is preliminary data.</text>
</comment>
<keyword evidence="2" id="KW-1185">Reference proteome</keyword>
<evidence type="ECO:0000313" key="1">
    <source>
        <dbReference type="EMBL" id="KAJ7213827.1"/>
    </source>
</evidence>
<accession>A0AAD6VM12</accession>
<proteinExistence type="predicted"/>
<dbReference type="Proteomes" id="UP001219525">
    <property type="component" value="Unassembled WGS sequence"/>
</dbReference>
<name>A0AAD6VM12_9AGAR</name>